<feature type="transmembrane region" description="Helical" evidence="9">
    <location>
        <begin position="108"/>
        <end position="132"/>
    </location>
</feature>
<dbReference type="InterPro" id="IPR004840">
    <property type="entry name" value="Amino_acid_permease_CS"/>
</dbReference>
<dbReference type="Proteomes" id="UP000245711">
    <property type="component" value="Chromosome"/>
</dbReference>
<evidence type="ECO:0000256" key="6">
    <source>
        <dbReference type="ARBA" id="ARBA00022970"/>
    </source>
</evidence>
<keyword evidence="3" id="KW-0813">Transport</keyword>
<keyword evidence="6" id="KW-0029">Amino-acid transport</keyword>
<feature type="transmembrane region" description="Helical" evidence="9">
    <location>
        <begin position="351"/>
        <end position="374"/>
    </location>
</feature>
<accession>A0A2S2BQB4</accession>
<evidence type="ECO:0000256" key="5">
    <source>
        <dbReference type="ARBA" id="ARBA00022692"/>
    </source>
</evidence>
<feature type="transmembrane region" description="Helical" evidence="9">
    <location>
        <begin position="260"/>
        <end position="282"/>
    </location>
</feature>
<sequence>MTIEKDGPSQTHDIFVEEDLGYRKTLGPRQIQMIAIGGAIGTGLFMGAGGRLHQAGPALVLVYALCGFFAFLILRALGELVMHRPTSGSFVSYSREFFGEKMAFAAGWLYWLNWAMTAVVDVTAVALYMNFFKKYWAPLGDVDQWVFALAAVALVLTLNMVSVRVFGELEFWFALIKVVALAAFLCFGVYFVLFGTPIEGHTSGFNMISDNGGWFPNGILPAIVVIQGVVFAYASIELVGTTAGETKNPEKVIPKAINTVILRILVFYVGSVLLLALLLPYMEYHAGESPFVTFFGTINVEGADAIMNLVVLTAALSSLNAGLYSTGRILHSMAMAGSAPAFAARMNKAGVPYGGIALTGFVILLGVGLNAIVPTQAFEIVLNLAALGIISAWAVIVLCQLKLWKFAKEGRLVRPSFRMFGAPYTGLLTLAFLVGVVVLMAFDHPVGTWTVGSIAIIAPLLVIGWYACRNRIRDLAAARDDSMSTDDYPTASQGGQ</sequence>
<dbReference type="GO" id="GO:0005886">
    <property type="term" value="C:plasma membrane"/>
    <property type="evidence" value="ECO:0007669"/>
    <property type="project" value="UniProtKB-SubCell"/>
</dbReference>
<gene>
    <name evidence="11" type="ORF">CBI38_03770</name>
</gene>
<keyword evidence="12" id="KW-1185">Reference proteome</keyword>
<feature type="transmembrane region" description="Helical" evidence="9">
    <location>
        <begin position="178"/>
        <end position="198"/>
    </location>
</feature>
<evidence type="ECO:0000313" key="12">
    <source>
        <dbReference type="Proteomes" id="UP000245711"/>
    </source>
</evidence>
<keyword evidence="8 9" id="KW-0472">Membrane</keyword>
<keyword evidence="7 9" id="KW-1133">Transmembrane helix</keyword>
<organism evidence="11 12">
    <name type="scientific">Rhodococcus oxybenzonivorans</name>
    <dbReference type="NCBI Taxonomy" id="1990687"/>
    <lineage>
        <taxon>Bacteria</taxon>
        <taxon>Bacillati</taxon>
        <taxon>Actinomycetota</taxon>
        <taxon>Actinomycetes</taxon>
        <taxon>Mycobacteriales</taxon>
        <taxon>Nocardiaceae</taxon>
        <taxon>Rhodococcus</taxon>
    </lineage>
</organism>
<dbReference type="PANTHER" id="PTHR43495">
    <property type="entry name" value="GABA PERMEASE"/>
    <property type="match status" value="1"/>
</dbReference>
<feature type="transmembrane region" description="Helical" evidence="9">
    <location>
        <begin position="422"/>
        <end position="442"/>
    </location>
</feature>
<dbReference type="GO" id="GO:0055085">
    <property type="term" value="P:transmembrane transport"/>
    <property type="evidence" value="ECO:0007669"/>
    <property type="project" value="InterPro"/>
</dbReference>
<proteinExistence type="inferred from homology"/>
<dbReference type="RefSeq" id="WP_109326503.1">
    <property type="nucleotide sequence ID" value="NZ_CP021354.1"/>
</dbReference>
<keyword evidence="4" id="KW-1003">Cell membrane</keyword>
<dbReference type="PIRSF" id="PIRSF006060">
    <property type="entry name" value="AA_transporter"/>
    <property type="match status" value="1"/>
</dbReference>
<evidence type="ECO:0000256" key="4">
    <source>
        <dbReference type="ARBA" id="ARBA00022475"/>
    </source>
</evidence>
<feature type="transmembrane region" description="Helical" evidence="9">
    <location>
        <begin position="218"/>
        <end position="239"/>
    </location>
</feature>
<dbReference type="Gene3D" id="1.20.1740.10">
    <property type="entry name" value="Amino acid/polyamine transporter I"/>
    <property type="match status" value="1"/>
</dbReference>
<evidence type="ECO:0000259" key="10">
    <source>
        <dbReference type="Pfam" id="PF00324"/>
    </source>
</evidence>
<feature type="transmembrane region" description="Helical" evidence="9">
    <location>
        <begin position="305"/>
        <end position="330"/>
    </location>
</feature>
<evidence type="ECO:0000313" key="11">
    <source>
        <dbReference type="EMBL" id="AWK70816.1"/>
    </source>
</evidence>
<dbReference type="KEGG" id="roz:CBI38_03770"/>
<evidence type="ECO:0000256" key="2">
    <source>
        <dbReference type="ARBA" id="ARBA00008583"/>
    </source>
</evidence>
<dbReference type="InterPro" id="IPR004841">
    <property type="entry name" value="AA-permease/SLC12A_dom"/>
</dbReference>
<feature type="transmembrane region" description="Helical" evidence="9">
    <location>
        <begin position="33"/>
        <end position="52"/>
    </location>
</feature>
<feature type="transmembrane region" description="Helical" evidence="9">
    <location>
        <begin position="58"/>
        <end position="77"/>
    </location>
</feature>
<evidence type="ECO:0000256" key="8">
    <source>
        <dbReference type="ARBA" id="ARBA00023136"/>
    </source>
</evidence>
<dbReference type="FunFam" id="1.20.1740.10:FF:000001">
    <property type="entry name" value="Amino acid permease"/>
    <property type="match status" value="1"/>
</dbReference>
<evidence type="ECO:0000256" key="7">
    <source>
        <dbReference type="ARBA" id="ARBA00022989"/>
    </source>
</evidence>
<keyword evidence="5 9" id="KW-0812">Transmembrane</keyword>
<dbReference type="AlphaFoldDB" id="A0A2S2BQB4"/>
<dbReference type="EMBL" id="CP021354">
    <property type="protein sequence ID" value="AWK70816.1"/>
    <property type="molecule type" value="Genomic_DNA"/>
</dbReference>
<feature type="transmembrane region" description="Helical" evidence="9">
    <location>
        <begin position="380"/>
        <end position="401"/>
    </location>
</feature>
<reference evidence="11 12" key="1">
    <citation type="submission" date="2017-05" db="EMBL/GenBank/DDBJ databases">
        <title>Isolation of Rhodococcus sp. S2-17 biodegrading of BP-3.</title>
        <authorList>
            <person name="Lee Y."/>
            <person name="Kim K.H."/>
            <person name="Chun B.H."/>
            <person name="Jung H.S."/>
            <person name="Jeon C.O."/>
        </authorList>
    </citation>
    <scope>NUCLEOTIDE SEQUENCE [LARGE SCALE GENOMIC DNA]</scope>
    <source>
        <strain evidence="11 12">S2-17</strain>
    </source>
</reference>
<feature type="domain" description="Amino acid permease/ SLC12A" evidence="10">
    <location>
        <begin position="31"/>
        <end position="463"/>
    </location>
</feature>
<feature type="transmembrane region" description="Helical" evidence="9">
    <location>
        <begin position="448"/>
        <end position="468"/>
    </location>
</feature>
<evidence type="ECO:0000256" key="9">
    <source>
        <dbReference type="SAM" id="Phobius"/>
    </source>
</evidence>
<evidence type="ECO:0000256" key="1">
    <source>
        <dbReference type="ARBA" id="ARBA00004651"/>
    </source>
</evidence>
<name>A0A2S2BQB4_9NOCA</name>
<comment type="subcellular location">
    <subcellularLocation>
        <location evidence="1">Cell membrane</location>
        <topology evidence="1">Multi-pass membrane protein</topology>
    </subcellularLocation>
</comment>
<dbReference type="GO" id="GO:0006865">
    <property type="term" value="P:amino acid transport"/>
    <property type="evidence" value="ECO:0007669"/>
    <property type="project" value="UniProtKB-KW"/>
</dbReference>
<dbReference type="PANTHER" id="PTHR43495:SF1">
    <property type="entry name" value="L-ASPARAGINE PERMEASE"/>
    <property type="match status" value="1"/>
</dbReference>
<protein>
    <submittedName>
        <fullName evidence="11">L-asparagine permease</fullName>
    </submittedName>
</protein>
<evidence type="ECO:0000256" key="3">
    <source>
        <dbReference type="ARBA" id="ARBA00022448"/>
    </source>
</evidence>
<comment type="similarity">
    <text evidence="2">Belongs to the amino acid-polyamine-organocation (APC) superfamily. Amino acid transporter (AAT) (TC 2.A.3.1) family.</text>
</comment>
<dbReference type="Pfam" id="PF00324">
    <property type="entry name" value="AA_permease"/>
    <property type="match status" value="1"/>
</dbReference>
<dbReference type="PROSITE" id="PS00218">
    <property type="entry name" value="AMINO_ACID_PERMEASE_1"/>
    <property type="match status" value="1"/>
</dbReference>
<dbReference type="OrthoDB" id="5297508at2"/>
<feature type="transmembrane region" description="Helical" evidence="9">
    <location>
        <begin position="144"/>
        <end position="166"/>
    </location>
</feature>